<reference evidence="1 2" key="1">
    <citation type="submission" date="2015-07" db="EMBL/GenBank/DDBJ databases">
        <title>Comparative genomics of the Sigatoka disease complex on banana suggests a link between parallel evolutionary changes in Pseudocercospora fijiensis and Pseudocercospora eumusae and increased virulence on the banana host.</title>
        <authorList>
            <person name="Chang T.-C."/>
            <person name="Salvucci A."/>
            <person name="Crous P.W."/>
            <person name="Stergiopoulos I."/>
        </authorList>
    </citation>
    <scope>NUCLEOTIDE SEQUENCE [LARGE SCALE GENOMIC DNA]</scope>
    <source>
        <strain evidence="1 2">CBS 116634</strain>
    </source>
</reference>
<comment type="caution">
    <text evidence="1">The sequence shown here is derived from an EMBL/GenBank/DDBJ whole genome shotgun (WGS) entry which is preliminary data.</text>
</comment>
<keyword evidence="2" id="KW-1185">Reference proteome</keyword>
<dbReference type="EMBL" id="LFZO01001192">
    <property type="protein sequence ID" value="KXS93510.1"/>
    <property type="molecule type" value="Genomic_DNA"/>
</dbReference>
<protein>
    <submittedName>
        <fullName evidence="1">Uncharacterized protein</fullName>
    </submittedName>
</protein>
<sequence length="86" mass="9179">MSPQPQKRSLKSRVNNATWLAYSLVSEQAMATSALYEDAFTYAGSGSGSNSDSLLQDDIRMILPAAGTIAVVAQLPAGQYAGFHKR</sequence>
<evidence type="ECO:0000313" key="1">
    <source>
        <dbReference type="EMBL" id="KXS93510.1"/>
    </source>
</evidence>
<accession>A0A139GTM9</accession>
<dbReference type="AlphaFoldDB" id="A0A139GTM9"/>
<dbReference type="Proteomes" id="UP000073492">
    <property type="component" value="Unassembled WGS sequence"/>
</dbReference>
<name>A0A139GTM9_9PEZI</name>
<evidence type="ECO:0000313" key="2">
    <source>
        <dbReference type="Proteomes" id="UP000073492"/>
    </source>
</evidence>
<gene>
    <name evidence="1" type="ORF">AC579_3368</name>
</gene>
<organism evidence="1 2">
    <name type="scientific">Pseudocercospora musae</name>
    <dbReference type="NCBI Taxonomy" id="113226"/>
    <lineage>
        <taxon>Eukaryota</taxon>
        <taxon>Fungi</taxon>
        <taxon>Dikarya</taxon>
        <taxon>Ascomycota</taxon>
        <taxon>Pezizomycotina</taxon>
        <taxon>Dothideomycetes</taxon>
        <taxon>Dothideomycetidae</taxon>
        <taxon>Mycosphaerellales</taxon>
        <taxon>Mycosphaerellaceae</taxon>
        <taxon>Pseudocercospora</taxon>
    </lineage>
</organism>
<proteinExistence type="predicted"/>